<proteinExistence type="predicted"/>
<protein>
    <submittedName>
        <fullName evidence="3">N-acetylserotonin O-methyltransferase-like protein</fullName>
    </submittedName>
</protein>
<dbReference type="GO" id="GO:0032259">
    <property type="term" value="P:methylation"/>
    <property type="evidence" value="ECO:0007669"/>
    <property type="project" value="UniProtKB-KW"/>
</dbReference>
<dbReference type="Proteomes" id="UP000314294">
    <property type="component" value="Unassembled WGS sequence"/>
</dbReference>
<gene>
    <name evidence="3" type="primary">ASMTL_0</name>
    <name evidence="3" type="ORF">EYF80_063307</name>
</gene>
<comment type="cofactor">
    <cofactor evidence="1">
        <name>a divalent metal cation</name>
        <dbReference type="ChEBI" id="CHEBI:60240"/>
    </cofactor>
</comment>
<keyword evidence="3" id="KW-0808">Transferase</keyword>
<dbReference type="InterPro" id="IPR003697">
    <property type="entry name" value="Maf-like"/>
</dbReference>
<accession>A0A4Z2ECD3</accession>
<keyword evidence="4" id="KW-1185">Reference proteome</keyword>
<comment type="caution">
    <text evidence="3">The sequence shown here is derived from an EMBL/GenBank/DDBJ whole genome shotgun (WGS) entry which is preliminary data.</text>
</comment>
<dbReference type="OrthoDB" id="10267058at2759"/>
<evidence type="ECO:0000313" key="3">
    <source>
        <dbReference type="EMBL" id="TNN26557.1"/>
    </source>
</evidence>
<name>A0A4Z2ECD3_9TELE</name>
<dbReference type="GO" id="GO:0047429">
    <property type="term" value="F:nucleoside triphosphate diphosphatase activity"/>
    <property type="evidence" value="ECO:0007669"/>
    <property type="project" value="InterPro"/>
</dbReference>
<dbReference type="SUPFAM" id="SSF52972">
    <property type="entry name" value="ITPase-like"/>
    <property type="match status" value="1"/>
</dbReference>
<dbReference type="InterPro" id="IPR029001">
    <property type="entry name" value="ITPase-like_fam"/>
</dbReference>
<keyword evidence="3" id="KW-0489">Methyltransferase</keyword>
<dbReference type="AlphaFoldDB" id="A0A4Z2ECD3"/>
<evidence type="ECO:0000256" key="1">
    <source>
        <dbReference type="ARBA" id="ARBA00001968"/>
    </source>
</evidence>
<dbReference type="EMBL" id="SRLO01009993">
    <property type="protein sequence ID" value="TNN26557.1"/>
    <property type="molecule type" value="Genomic_DNA"/>
</dbReference>
<keyword evidence="2" id="KW-0378">Hydrolase</keyword>
<dbReference type="PANTHER" id="PTHR43213">
    <property type="entry name" value="BIFUNCTIONAL DTTP/UTP PYROPHOSPHATASE/METHYLTRANSFERASE PROTEIN-RELATED"/>
    <property type="match status" value="1"/>
</dbReference>
<dbReference type="Gene3D" id="3.90.950.10">
    <property type="match status" value="1"/>
</dbReference>
<organism evidence="3 4">
    <name type="scientific">Liparis tanakae</name>
    <name type="common">Tanaka's snailfish</name>
    <dbReference type="NCBI Taxonomy" id="230148"/>
    <lineage>
        <taxon>Eukaryota</taxon>
        <taxon>Metazoa</taxon>
        <taxon>Chordata</taxon>
        <taxon>Craniata</taxon>
        <taxon>Vertebrata</taxon>
        <taxon>Euteleostomi</taxon>
        <taxon>Actinopterygii</taxon>
        <taxon>Neopterygii</taxon>
        <taxon>Teleostei</taxon>
        <taxon>Neoteleostei</taxon>
        <taxon>Acanthomorphata</taxon>
        <taxon>Eupercaria</taxon>
        <taxon>Perciformes</taxon>
        <taxon>Cottioidei</taxon>
        <taxon>Cottales</taxon>
        <taxon>Liparidae</taxon>
        <taxon>Liparis</taxon>
    </lineage>
</organism>
<sequence length="150" mass="16712">MLTSTPAIQRDSRVRFCGRFISSPRSLQGLRFEVVPSWFKETLDKGLFKAPHEYAVETAKQKALEKHLKTPDIVIGADTIVTVDGMILEKPADKADAYRMLSLLSGKEHSVFTGVAIVFCHEKESTSPLDNRVPLSDFSPLSQFDEAKNS</sequence>
<dbReference type="PANTHER" id="PTHR43213:SF5">
    <property type="entry name" value="BIFUNCTIONAL DTTP_UTP PYROPHOSPHATASE_METHYLTRANSFERASE PROTEIN-RELATED"/>
    <property type="match status" value="1"/>
</dbReference>
<dbReference type="GO" id="GO:0008168">
    <property type="term" value="F:methyltransferase activity"/>
    <property type="evidence" value="ECO:0007669"/>
    <property type="project" value="UniProtKB-KW"/>
</dbReference>
<dbReference type="Pfam" id="PF02545">
    <property type="entry name" value="Maf"/>
    <property type="match status" value="1"/>
</dbReference>
<evidence type="ECO:0000256" key="2">
    <source>
        <dbReference type="ARBA" id="ARBA00022801"/>
    </source>
</evidence>
<evidence type="ECO:0000313" key="4">
    <source>
        <dbReference type="Proteomes" id="UP000314294"/>
    </source>
</evidence>
<reference evidence="3 4" key="1">
    <citation type="submission" date="2019-03" db="EMBL/GenBank/DDBJ databases">
        <title>First draft genome of Liparis tanakae, snailfish: a comprehensive survey of snailfish specific genes.</title>
        <authorList>
            <person name="Kim W."/>
            <person name="Song I."/>
            <person name="Jeong J.-H."/>
            <person name="Kim D."/>
            <person name="Kim S."/>
            <person name="Ryu S."/>
            <person name="Song J.Y."/>
            <person name="Lee S.K."/>
        </authorList>
    </citation>
    <scope>NUCLEOTIDE SEQUENCE [LARGE SCALE GENOMIC DNA]</scope>
    <source>
        <tissue evidence="3">Muscle</tissue>
    </source>
</reference>